<dbReference type="EMBL" id="PYSW02000021">
    <property type="protein sequence ID" value="KAG2383271.1"/>
    <property type="molecule type" value="Genomic_DNA"/>
</dbReference>
<dbReference type="GeneID" id="68097063"/>
<evidence type="ECO:0000313" key="2">
    <source>
        <dbReference type="Proteomes" id="UP000816034"/>
    </source>
</evidence>
<comment type="caution">
    <text evidence="1">The sequence shown here is derived from an EMBL/GenBank/DDBJ whole genome shotgun (WGS) entry which is preliminary data.</text>
</comment>
<dbReference type="AlphaFoldDB" id="A0AA88KP36"/>
<evidence type="ECO:0000313" key="1">
    <source>
        <dbReference type="EMBL" id="KAG2383271.1"/>
    </source>
</evidence>
<keyword evidence="2" id="KW-1185">Reference proteome</keyword>
<proteinExistence type="predicted"/>
<accession>A0AA88KP36</accession>
<dbReference type="RefSeq" id="XP_044548950.1">
    <property type="nucleotide sequence ID" value="XM_044694266.1"/>
</dbReference>
<reference evidence="1 2" key="1">
    <citation type="journal article" date="2018" name="BMC Genomics">
        <title>The genome of Naegleria lovaniensis, the basis for a comparative approach to unravel pathogenicity factors of the human pathogenic amoeba N. fowleri.</title>
        <authorList>
            <person name="Liechti N."/>
            <person name="Schurch N."/>
            <person name="Bruggmann R."/>
            <person name="Wittwer M."/>
        </authorList>
    </citation>
    <scope>NUCLEOTIDE SEQUENCE [LARGE SCALE GENOMIC DNA]</scope>
    <source>
        <strain evidence="1 2">ATCC 30569</strain>
    </source>
</reference>
<protein>
    <submittedName>
        <fullName evidence="1">Uncharacterized protein</fullName>
    </submittedName>
</protein>
<sequence>MRIQLLSQIKNAVAAPFDLRSKQQAMILASNFIFSLRYCNIVREGDDNYYSEPIWTHNMTNIHVAIPHFLSQKSENTTSKRSAFMWCDISCMSWFLNSISDTIIDSVLLTKRKNKIWTLIHTRGRSAEKAIKHQHKKQVLTKQSVDIRTEWSFVSSRTKTTEYSHNILKQDEEDEDEDEEYICTDVWSNIKKKKALNKRKQYVTTYEGKVKLLWIPAKSFRSERFNMEFDQHSLEEAPKKLTKKLML</sequence>
<dbReference type="Proteomes" id="UP000816034">
    <property type="component" value="Unassembled WGS sequence"/>
</dbReference>
<gene>
    <name evidence="1" type="ORF">C9374_004608</name>
</gene>
<name>A0AA88KP36_NAELO</name>
<organism evidence="1 2">
    <name type="scientific">Naegleria lovaniensis</name>
    <name type="common">Amoeba</name>
    <dbReference type="NCBI Taxonomy" id="51637"/>
    <lineage>
        <taxon>Eukaryota</taxon>
        <taxon>Discoba</taxon>
        <taxon>Heterolobosea</taxon>
        <taxon>Tetramitia</taxon>
        <taxon>Eutetramitia</taxon>
        <taxon>Vahlkampfiidae</taxon>
        <taxon>Naegleria</taxon>
    </lineage>
</organism>